<dbReference type="RefSeq" id="WP_164451045.1">
    <property type="nucleotide sequence ID" value="NZ_JAAIJQ010000007.1"/>
</dbReference>
<dbReference type="InterPro" id="IPR029060">
    <property type="entry name" value="PIN-like_dom_sf"/>
</dbReference>
<proteinExistence type="predicted"/>
<evidence type="ECO:0000259" key="1">
    <source>
        <dbReference type="Pfam" id="PF13470"/>
    </source>
</evidence>
<dbReference type="EMBL" id="JAAIJQ010000007">
    <property type="protein sequence ID" value="NEV60996.1"/>
    <property type="molecule type" value="Genomic_DNA"/>
</dbReference>
<dbReference type="InterPro" id="IPR002716">
    <property type="entry name" value="PIN_dom"/>
</dbReference>
<reference evidence="2 3" key="1">
    <citation type="submission" date="2020-02" db="EMBL/GenBank/DDBJ databases">
        <title>Genome sequences of Thiorhodococcus mannitoliphagus and Thiorhodococcus minor, purple sulfur photosynthetic bacteria in the gammaproteobacterial family, Chromatiaceae.</title>
        <authorList>
            <person name="Aviles F.A."/>
            <person name="Meyer T.E."/>
            <person name="Kyndt J.A."/>
        </authorList>
    </citation>
    <scope>NUCLEOTIDE SEQUENCE [LARGE SCALE GENOMIC DNA]</scope>
    <source>
        <strain evidence="2 3">DSM 11518</strain>
    </source>
</reference>
<organism evidence="2 3">
    <name type="scientific">Thiorhodococcus minor</name>
    <dbReference type="NCBI Taxonomy" id="57489"/>
    <lineage>
        <taxon>Bacteria</taxon>
        <taxon>Pseudomonadati</taxon>
        <taxon>Pseudomonadota</taxon>
        <taxon>Gammaproteobacteria</taxon>
        <taxon>Chromatiales</taxon>
        <taxon>Chromatiaceae</taxon>
        <taxon>Thiorhodococcus</taxon>
    </lineage>
</organism>
<evidence type="ECO:0000313" key="3">
    <source>
        <dbReference type="Proteomes" id="UP000483379"/>
    </source>
</evidence>
<accession>A0A6M0JTY5</accession>
<dbReference type="SUPFAM" id="SSF88723">
    <property type="entry name" value="PIN domain-like"/>
    <property type="match status" value="1"/>
</dbReference>
<dbReference type="Pfam" id="PF13470">
    <property type="entry name" value="PIN_3"/>
    <property type="match status" value="1"/>
</dbReference>
<protein>
    <submittedName>
        <fullName evidence="2">PIN domain-containing protein</fullName>
    </submittedName>
</protein>
<dbReference type="Proteomes" id="UP000483379">
    <property type="component" value="Unassembled WGS sequence"/>
</dbReference>
<gene>
    <name evidence="2" type="ORF">G3446_03625</name>
</gene>
<dbReference type="AlphaFoldDB" id="A0A6M0JTY5"/>
<sequence length="141" mass="15162">MNGRTKALFDITVLTDALATQREEAQASIRALTLAANGRIEGYLCASALEALYATLSSKHGKEGARERIQELRHMLAVAPMSAAVVDAAIARDFPYLDDAVTIESARVNGLDVIVTLNAEDFTDQALPALAPDDFLRRFGA</sequence>
<name>A0A6M0JTY5_9GAMM</name>
<comment type="caution">
    <text evidence="2">The sequence shown here is derived from an EMBL/GenBank/DDBJ whole genome shotgun (WGS) entry which is preliminary data.</text>
</comment>
<keyword evidence="3" id="KW-1185">Reference proteome</keyword>
<feature type="domain" description="PIN" evidence="1">
    <location>
        <begin position="6"/>
        <end position="118"/>
    </location>
</feature>
<evidence type="ECO:0000313" key="2">
    <source>
        <dbReference type="EMBL" id="NEV60996.1"/>
    </source>
</evidence>